<dbReference type="GO" id="GO:0016301">
    <property type="term" value="F:kinase activity"/>
    <property type="evidence" value="ECO:0007669"/>
    <property type="project" value="UniProtKB-KW"/>
</dbReference>
<sequence>MKQLEESYLKDYDHIPLFYGINNKDLLSMMKCLGSYIKTYKKGEFIILTDQTIRCIGVILEGSVKMIKEDLWGNKTILAVMEKGELFGETFACGDISVATVAFVAGKDVKILYLKFPCLLHTCFMSCEYHNILIGNMVRLIANKNLQLMEKLEITTKKTIREKISTYLSIQAQHHNSEHFTVAMGRVELAEYLCTDRSSLTRELNRIKSEGCIEFNKNTFKILKVII</sequence>
<dbReference type="SUPFAM" id="SSF51206">
    <property type="entry name" value="cAMP-binding domain-like"/>
    <property type="match status" value="1"/>
</dbReference>
<evidence type="ECO:0000313" key="6">
    <source>
        <dbReference type="EMBL" id="SEW43121.1"/>
    </source>
</evidence>
<dbReference type="AlphaFoldDB" id="A0A1I0RP30"/>
<evidence type="ECO:0000256" key="1">
    <source>
        <dbReference type="ARBA" id="ARBA00023015"/>
    </source>
</evidence>
<dbReference type="EMBL" id="FOJI01000020">
    <property type="protein sequence ID" value="SEW43121.1"/>
    <property type="molecule type" value="Genomic_DNA"/>
</dbReference>
<keyword evidence="3" id="KW-0804">Transcription</keyword>
<dbReference type="PROSITE" id="PS51063">
    <property type="entry name" value="HTH_CRP_2"/>
    <property type="match status" value="1"/>
</dbReference>
<keyword evidence="6" id="KW-0418">Kinase</keyword>
<proteinExistence type="predicted"/>
<keyword evidence="6" id="KW-0808">Transferase</keyword>
<dbReference type="Pfam" id="PF00027">
    <property type="entry name" value="cNMP_binding"/>
    <property type="match status" value="1"/>
</dbReference>
<name>A0A1I0RP30_9FIRM</name>
<evidence type="ECO:0000256" key="3">
    <source>
        <dbReference type="ARBA" id="ARBA00023163"/>
    </source>
</evidence>
<dbReference type="RefSeq" id="WP_092457271.1">
    <property type="nucleotide sequence ID" value="NZ_FOJI01000020.1"/>
</dbReference>
<dbReference type="InterPro" id="IPR036390">
    <property type="entry name" value="WH_DNA-bd_sf"/>
</dbReference>
<dbReference type="GO" id="GO:0003677">
    <property type="term" value="F:DNA binding"/>
    <property type="evidence" value="ECO:0007669"/>
    <property type="project" value="UniProtKB-KW"/>
</dbReference>
<feature type="domain" description="Cyclic nucleotide-binding" evidence="4">
    <location>
        <begin position="17"/>
        <end position="89"/>
    </location>
</feature>
<dbReference type="GO" id="GO:0006355">
    <property type="term" value="P:regulation of DNA-templated transcription"/>
    <property type="evidence" value="ECO:0007669"/>
    <property type="project" value="InterPro"/>
</dbReference>
<evidence type="ECO:0000256" key="2">
    <source>
        <dbReference type="ARBA" id="ARBA00023125"/>
    </source>
</evidence>
<dbReference type="CDD" id="cd00038">
    <property type="entry name" value="CAP_ED"/>
    <property type="match status" value="1"/>
</dbReference>
<keyword evidence="1" id="KW-0805">Transcription regulation</keyword>
<evidence type="ECO:0000259" key="5">
    <source>
        <dbReference type="PROSITE" id="PS51063"/>
    </source>
</evidence>
<dbReference type="PROSITE" id="PS50042">
    <property type="entry name" value="CNMP_BINDING_3"/>
    <property type="match status" value="1"/>
</dbReference>
<organism evidence="6 7">
    <name type="scientific">[Clostridium] fimetarium</name>
    <dbReference type="NCBI Taxonomy" id="99656"/>
    <lineage>
        <taxon>Bacteria</taxon>
        <taxon>Bacillati</taxon>
        <taxon>Bacillota</taxon>
        <taxon>Clostridia</taxon>
        <taxon>Lachnospirales</taxon>
        <taxon>Lachnospiraceae</taxon>
    </lineage>
</organism>
<accession>A0A1I0RP30</accession>
<dbReference type="InterPro" id="IPR000595">
    <property type="entry name" value="cNMP-bd_dom"/>
</dbReference>
<keyword evidence="7" id="KW-1185">Reference proteome</keyword>
<dbReference type="InterPro" id="IPR014710">
    <property type="entry name" value="RmlC-like_jellyroll"/>
</dbReference>
<dbReference type="Pfam" id="PF13545">
    <property type="entry name" value="HTH_Crp_2"/>
    <property type="match status" value="1"/>
</dbReference>
<dbReference type="OrthoDB" id="9774616at2"/>
<dbReference type="Proteomes" id="UP000199701">
    <property type="component" value="Unassembled WGS sequence"/>
</dbReference>
<keyword evidence="2" id="KW-0238">DNA-binding</keyword>
<dbReference type="SUPFAM" id="SSF46785">
    <property type="entry name" value="Winged helix' DNA-binding domain"/>
    <property type="match status" value="1"/>
</dbReference>
<gene>
    <name evidence="6" type="ORF">SAMN05421659_12031</name>
</gene>
<feature type="domain" description="HTH crp-type" evidence="5">
    <location>
        <begin position="158"/>
        <end position="226"/>
    </location>
</feature>
<reference evidence="6 7" key="1">
    <citation type="submission" date="2016-10" db="EMBL/GenBank/DDBJ databases">
        <authorList>
            <person name="de Groot N.N."/>
        </authorList>
    </citation>
    <scope>NUCLEOTIDE SEQUENCE [LARGE SCALE GENOMIC DNA]</scope>
    <source>
        <strain evidence="6 7">DSM 9179</strain>
    </source>
</reference>
<evidence type="ECO:0000313" key="7">
    <source>
        <dbReference type="Proteomes" id="UP000199701"/>
    </source>
</evidence>
<dbReference type="InterPro" id="IPR018490">
    <property type="entry name" value="cNMP-bd_dom_sf"/>
</dbReference>
<evidence type="ECO:0000259" key="4">
    <source>
        <dbReference type="PROSITE" id="PS50042"/>
    </source>
</evidence>
<protein>
    <submittedName>
        <fullName evidence="6">cAMP-binding domain of CRP or a regulatory subunit of cAMP-dependent protein kinases</fullName>
    </submittedName>
</protein>
<dbReference type="Gene3D" id="2.60.120.10">
    <property type="entry name" value="Jelly Rolls"/>
    <property type="match status" value="1"/>
</dbReference>
<dbReference type="STRING" id="99656.SAMN05421659_12031"/>
<dbReference type="InterPro" id="IPR012318">
    <property type="entry name" value="HTH_CRP"/>
</dbReference>